<feature type="compositionally biased region" description="Basic and acidic residues" evidence="1">
    <location>
        <begin position="67"/>
        <end position="81"/>
    </location>
</feature>
<protein>
    <submittedName>
        <fullName evidence="2">Tat pathway signal protein</fullName>
    </submittedName>
</protein>
<dbReference type="RefSeq" id="WP_039244417.1">
    <property type="nucleotide sequence ID" value="NZ_JWSY01000004.1"/>
</dbReference>
<feature type="region of interest" description="Disordered" evidence="1">
    <location>
        <begin position="61"/>
        <end position="81"/>
    </location>
</feature>
<gene>
    <name evidence="2" type="ORF">RM53_03960</name>
</gene>
<evidence type="ECO:0000313" key="2">
    <source>
        <dbReference type="EMBL" id="KIC60603.1"/>
    </source>
</evidence>
<organism evidence="2 3">
    <name type="scientific">Brevundimonas nasdae</name>
    <dbReference type="NCBI Taxonomy" id="172043"/>
    <lineage>
        <taxon>Bacteria</taxon>
        <taxon>Pseudomonadati</taxon>
        <taxon>Pseudomonadota</taxon>
        <taxon>Alphaproteobacteria</taxon>
        <taxon>Caulobacterales</taxon>
        <taxon>Caulobacteraceae</taxon>
        <taxon>Brevundimonas</taxon>
    </lineage>
</organism>
<name>A0A0B4E1Z9_9CAUL</name>
<sequence>MSKPHTDRIVPASGQQMDRSNDPEATAEMDAAAPEAALVSRRQRLTGSAVGLGSVGFDETGAFDVGADDHAPQDDAVTDKP</sequence>
<dbReference type="Proteomes" id="UP000031166">
    <property type="component" value="Unassembled WGS sequence"/>
</dbReference>
<evidence type="ECO:0000256" key="1">
    <source>
        <dbReference type="SAM" id="MobiDB-lite"/>
    </source>
</evidence>
<evidence type="ECO:0000313" key="3">
    <source>
        <dbReference type="Proteomes" id="UP000031166"/>
    </source>
</evidence>
<proteinExistence type="predicted"/>
<dbReference type="EMBL" id="JWSY01000004">
    <property type="protein sequence ID" value="KIC60603.1"/>
    <property type="molecule type" value="Genomic_DNA"/>
</dbReference>
<feature type="region of interest" description="Disordered" evidence="1">
    <location>
        <begin position="1"/>
        <end position="30"/>
    </location>
</feature>
<dbReference type="STRING" id="172043.RM53_03960"/>
<reference evidence="2 3" key="1">
    <citation type="submission" date="2014-12" db="EMBL/GenBank/DDBJ databases">
        <title>Genome sequencing of Brevundimonas nasdae TPW30.</title>
        <authorList>
            <person name="Tan P.W."/>
            <person name="Chan K.-G."/>
        </authorList>
    </citation>
    <scope>NUCLEOTIDE SEQUENCE [LARGE SCALE GENOMIC DNA]</scope>
    <source>
        <strain evidence="2 3">TPW30</strain>
    </source>
</reference>
<accession>A0A0B4E1Z9</accession>
<dbReference type="AlphaFoldDB" id="A0A0B4E1Z9"/>
<comment type="caution">
    <text evidence="2">The sequence shown here is derived from an EMBL/GenBank/DDBJ whole genome shotgun (WGS) entry which is preliminary data.</text>
</comment>